<dbReference type="Gene3D" id="3.40.50.1240">
    <property type="entry name" value="Phosphoglycerate mutase-like"/>
    <property type="match status" value="1"/>
</dbReference>
<dbReference type="AlphaFoldDB" id="A0A4Y2ETQ9"/>
<dbReference type="InterPro" id="IPR000560">
    <property type="entry name" value="His_Pase_clade-2"/>
</dbReference>
<organism evidence="1 2">
    <name type="scientific">Araneus ventricosus</name>
    <name type="common">Orbweaver spider</name>
    <name type="synonym">Epeira ventricosa</name>
    <dbReference type="NCBI Taxonomy" id="182803"/>
    <lineage>
        <taxon>Eukaryota</taxon>
        <taxon>Metazoa</taxon>
        <taxon>Ecdysozoa</taxon>
        <taxon>Arthropoda</taxon>
        <taxon>Chelicerata</taxon>
        <taxon>Arachnida</taxon>
        <taxon>Araneae</taxon>
        <taxon>Araneomorphae</taxon>
        <taxon>Entelegynae</taxon>
        <taxon>Araneoidea</taxon>
        <taxon>Araneidae</taxon>
        <taxon>Araneus</taxon>
    </lineage>
</organism>
<reference evidence="1 2" key="1">
    <citation type="journal article" date="2019" name="Sci. Rep.">
        <title>Orb-weaving spider Araneus ventricosus genome elucidates the spidroin gene catalogue.</title>
        <authorList>
            <person name="Kono N."/>
            <person name="Nakamura H."/>
            <person name="Ohtoshi R."/>
            <person name="Moran D.A.P."/>
            <person name="Shinohara A."/>
            <person name="Yoshida Y."/>
            <person name="Fujiwara M."/>
            <person name="Mori M."/>
            <person name="Tomita M."/>
            <person name="Arakawa K."/>
        </authorList>
    </citation>
    <scope>NUCLEOTIDE SEQUENCE [LARGE SCALE GENOMIC DNA]</scope>
</reference>
<dbReference type="SUPFAM" id="SSF53254">
    <property type="entry name" value="Phosphoglycerate mutase-like"/>
    <property type="match status" value="1"/>
</dbReference>
<dbReference type="InterPro" id="IPR029033">
    <property type="entry name" value="His_PPase_superfam"/>
</dbReference>
<accession>A0A4Y2ETQ9</accession>
<name>A0A4Y2ETQ9_ARAVE</name>
<dbReference type="Pfam" id="PF00328">
    <property type="entry name" value="His_Phos_2"/>
    <property type="match status" value="1"/>
</dbReference>
<keyword evidence="2" id="KW-1185">Reference proteome</keyword>
<gene>
    <name evidence="1" type="ORF">AVEN_74223_1</name>
</gene>
<dbReference type="EMBL" id="BGPR01000694">
    <property type="protein sequence ID" value="GBM31917.1"/>
    <property type="molecule type" value="Genomic_DNA"/>
</dbReference>
<dbReference type="GO" id="GO:0016791">
    <property type="term" value="F:phosphatase activity"/>
    <property type="evidence" value="ECO:0007669"/>
    <property type="project" value="UniProtKB-ARBA"/>
</dbReference>
<protein>
    <submittedName>
        <fullName evidence="1">Uncharacterized protein</fullName>
    </submittedName>
</protein>
<sequence length="225" mass="25623">MSTLTKSSGSRPLGKFQCYALGCYLRARYEGFITSDPNEVEVLSASERYCVNSAQSLVTALYAPNSDWEIVQKFPWQPIFVQHGNETVEKISLSFNELASAEPLDNRGLLTYREIFSKVRADNNRTWRIPYIHDWYQQKHTGAALELKGDRKLQTTITRFISGHTRTLSYVQGQKVFPVCLKCNTHQSTPVHLLSCMELEKRNLFGIPALVRDFLWAIGLGLAED</sequence>
<evidence type="ECO:0000313" key="1">
    <source>
        <dbReference type="EMBL" id="GBM31917.1"/>
    </source>
</evidence>
<dbReference type="OrthoDB" id="8064596at2759"/>
<comment type="caution">
    <text evidence="1">The sequence shown here is derived from an EMBL/GenBank/DDBJ whole genome shotgun (WGS) entry which is preliminary data.</text>
</comment>
<evidence type="ECO:0000313" key="2">
    <source>
        <dbReference type="Proteomes" id="UP000499080"/>
    </source>
</evidence>
<dbReference type="Proteomes" id="UP000499080">
    <property type="component" value="Unassembled WGS sequence"/>
</dbReference>
<proteinExistence type="predicted"/>